<accession>A0A399R321</accession>
<dbReference type="PIRSF" id="PIRSF012641">
    <property type="entry name" value="UCP012641"/>
    <property type="match status" value="1"/>
</dbReference>
<dbReference type="Pfam" id="PF10005">
    <property type="entry name" value="Zn_ribbon_DZR_6"/>
    <property type="match status" value="1"/>
</dbReference>
<dbReference type="Gene3D" id="3.40.390.70">
    <property type="match status" value="1"/>
</dbReference>
<evidence type="ECO:0000259" key="2">
    <source>
        <dbReference type="Pfam" id="PF10005"/>
    </source>
</evidence>
<evidence type="ECO:0000256" key="1">
    <source>
        <dbReference type="SAM" id="MobiDB-lite"/>
    </source>
</evidence>
<protein>
    <recommendedName>
        <fullName evidence="2">Zinc-ribbon domain-containing protein</fullName>
    </recommendedName>
</protein>
<proteinExistence type="predicted"/>
<gene>
    <name evidence="3" type="ORF">D1224_06620</name>
</gene>
<dbReference type="RefSeq" id="WP_119379108.1">
    <property type="nucleotide sequence ID" value="NZ_QWGB01000005.1"/>
</dbReference>
<dbReference type="OrthoDB" id="256753at2"/>
<organism evidence="3 4">
    <name type="scientific">Henriciella barbarensis</name>
    <dbReference type="NCBI Taxonomy" id="86342"/>
    <lineage>
        <taxon>Bacteria</taxon>
        <taxon>Pseudomonadati</taxon>
        <taxon>Pseudomonadota</taxon>
        <taxon>Alphaproteobacteria</taxon>
        <taxon>Hyphomonadales</taxon>
        <taxon>Hyphomonadaceae</taxon>
        <taxon>Henriciella</taxon>
    </lineage>
</organism>
<dbReference type="InterPro" id="IPR011201">
    <property type="entry name" value="Zinc-ribbon_6_bact"/>
</dbReference>
<dbReference type="InterPro" id="IPR031321">
    <property type="entry name" value="UCP012641"/>
</dbReference>
<dbReference type="Pfam" id="PF15887">
    <property type="entry name" value="Peptidase_Mx"/>
    <property type="match status" value="1"/>
</dbReference>
<feature type="domain" description="Zinc-ribbon" evidence="2">
    <location>
        <begin position="3"/>
        <end position="40"/>
    </location>
</feature>
<feature type="region of interest" description="Disordered" evidence="1">
    <location>
        <begin position="323"/>
        <end position="345"/>
    </location>
</feature>
<reference evidence="3 4" key="1">
    <citation type="submission" date="2018-08" db="EMBL/GenBank/DDBJ databases">
        <title>Henriciella mobilis sp. nov., isolated from seawater.</title>
        <authorList>
            <person name="Cheng H."/>
            <person name="Wu Y.-H."/>
            <person name="Xu X.-W."/>
            <person name="Guo L.-L."/>
        </authorList>
    </citation>
    <scope>NUCLEOTIDE SEQUENCE [LARGE SCALE GENOMIC DNA]</scope>
    <source>
        <strain evidence="3 4">CCUG66934</strain>
    </source>
</reference>
<name>A0A399R321_9PROT</name>
<sequence length="345" mass="38257">MKLFKCPRCKGTLYFNNRACSCGTQVAFDPEAEKFEVLDAACANREQIGCNWKAASGQGSLCRACAMTEVVPDSMVNKNVPLWADTEAAKRWVLVNLGQWGWLKAGDKGPWPRFHLLSEVTSSGPAPVTMGHADGLITINVTEADPAQRVARREKLSERYRTLTGHFRHELGHYVFQRLVEDERFATAFRNRFGDERADYGAALSQHYDNGPPQGWQDNHITEYASSHPHEDWAETFAHLVHLTDMIDSANATGLRQSSTSVPDPYRTSDGDAVISAGANLGIAFNHVNRSMGLFDIYPFVIAPAVRDKLAFIRAAVAAGPREGARPKRRNWNPFKASPVRAGRT</sequence>
<keyword evidence="4" id="KW-1185">Reference proteome</keyword>
<comment type="caution">
    <text evidence="3">The sequence shown here is derived from an EMBL/GenBank/DDBJ whole genome shotgun (WGS) entry which is preliminary data.</text>
</comment>
<dbReference type="Proteomes" id="UP000265431">
    <property type="component" value="Unassembled WGS sequence"/>
</dbReference>
<evidence type="ECO:0000313" key="4">
    <source>
        <dbReference type="Proteomes" id="UP000265431"/>
    </source>
</evidence>
<dbReference type="AlphaFoldDB" id="A0A399R321"/>
<evidence type="ECO:0000313" key="3">
    <source>
        <dbReference type="EMBL" id="RIJ23919.1"/>
    </source>
</evidence>
<dbReference type="EMBL" id="QWGB01000005">
    <property type="protein sequence ID" value="RIJ23919.1"/>
    <property type="molecule type" value="Genomic_DNA"/>
</dbReference>